<dbReference type="AlphaFoldDB" id="A0A831RK41"/>
<evidence type="ECO:0000256" key="2">
    <source>
        <dbReference type="ARBA" id="ARBA00009399"/>
    </source>
</evidence>
<feature type="transmembrane region" description="Helical" evidence="6">
    <location>
        <begin position="12"/>
        <end position="30"/>
    </location>
</feature>
<feature type="transmembrane region" description="Helical" evidence="6">
    <location>
        <begin position="42"/>
        <end position="63"/>
    </location>
</feature>
<dbReference type="Proteomes" id="UP000886251">
    <property type="component" value="Unassembled WGS sequence"/>
</dbReference>
<evidence type="ECO:0000256" key="6">
    <source>
        <dbReference type="SAM" id="Phobius"/>
    </source>
</evidence>
<dbReference type="PANTHER" id="PTHR38459">
    <property type="entry name" value="PROPHAGE BACTOPRENOL-LINKED GLUCOSE TRANSLOCASE HOMOLOG"/>
    <property type="match status" value="1"/>
</dbReference>
<evidence type="ECO:0000256" key="3">
    <source>
        <dbReference type="ARBA" id="ARBA00022692"/>
    </source>
</evidence>
<dbReference type="PANTHER" id="PTHR38459:SF1">
    <property type="entry name" value="PROPHAGE BACTOPRENOL-LINKED GLUCOSE TRANSLOCASE HOMOLOG"/>
    <property type="match status" value="1"/>
</dbReference>
<gene>
    <name evidence="8" type="ORF">ENI96_06610</name>
</gene>
<dbReference type="GO" id="GO:0000271">
    <property type="term" value="P:polysaccharide biosynthetic process"/>
    <property type="evidence" value="ECO:0007669"/>
    <property type="project" value="InterPro"/>
</dbReference>
<evidence type="ECO:0000256" key="1">
    <source>
        <dbReference type="ARBA" id="ARBA00004141"/>
    </source>
</evidence>
<dbReference type="InterPro" id="IPR051401">
    <property type="entry name" value="GtrA_CellWall_Glycosyl"/>
</dbReference>
<comment type="similarity">
    <text evidence="2">Belongs to the GtrA family.</text>
</comment>
<feature type="transmembrane region" description="Helical" evidence="6">
    <location>
        <begin position="108"/>
        <end position="129"/>
    </location>
</feature>
<comment type="subcellular location">
    <subcellularLocation>
        <location evidence="1">Membrane</location>
        <topology evidence="1">Multi-pass membrane protein</topology>
    </subcellularLocation>
</comment>
<accession>A0A831RK41</accession>
<reference evidence="8" key="1">
    <citation type="journal article" date="2020" name="mSystems">
        <title>Genome- and Community-Level Interaction Insights into Carbon Utilization and Element Cycling Functions of Hydrothermarchaeota in Hydrothermal Sediment.</title>
        <authorList>
            <person name="Zhou Z."/>
            <person name="Liu Y."/>
            <person name="Xu W."/>
            <person name="Pan J."/>
            <person name="Luo Z.H."/>
            <person name="Li M."/>
        </authorList>
    </citation>
    <scope>NUCLEOTIDE SEQUENCE [LARGE SCALE GENOMIC DNA]</scope>
    <source>
        <strain evidence="8">HyVt-443</strain>
    </source>
</reference>
<name>A0A831RK41_9GAMM</name>
<keyword evidence="4 6" id="KW-1133">Transmembrane helix</keyword>
<keyword evidence="3 6" id="KW-0812">Transmembrane</keyword>
<feature type="domain" description="GtrA/DPMS transmembrane" evidence="7">
    <location>
        <begin position="15"/>
        <end position="135"/>
    </location>
</feature>
<protein>
    <submittedName>
        <fullName evidence="8">GtrA family protein</fullName>
    </submittedName>
</protein>
<sequence length="139" mass="15516">MRRHLRRIAGNQFFRFAVTGGIAALVNLAARWLLNLAMSFELAVALAYLFGMLTAYLLARLFVFQASGRGVRSELYRFTLVNLVALAQVWLVSVGLAEWLFPATGFTWHAYDIAHLIGVASPIVTSYLGHRHYSFRPGG</sequence>
<evidence type="ECO:0000256" key="5">
    <source>
        <dbReference type="ARBA" id="ARBA00023136"/>
    </source>
</evidence>
<keyword evidence="5 6" id="KW-0472">Membrane</keyword>
<feature type="transmembrane region" description="Helical" evidence="6">
    <location>
        <begin position="75"/>
        <end position="96"/>
    </location>
</feature>
<evidence type="ECO:0000256" key="4">
    <source>
        <dbReference type="ARBA" id="ARBA00022989"/>
    </source>
</evidence>
<proteinExistence type="inferred from homology"/>
<evidence type="ECO:0000259" key="7">
    <source>
        <dbReference type="Pfam" id="PF04138"/>
    </source>
</evidence>
<organism evidence="8">
    <name type="scientific">Sedimenticola thiotaurini</name>
    <dbReference type="NCBI Taxonomy" id="1543721"/>
    <lineage>
        <taxon>Bacteria</taxon>
        <taxon>Pseudomonadati</taxon>
        <taxon>Pseudomonadota</taxon>
        <taxon>Gammaproteobacteria</taxon>
        <taxon>Chromatiales</taxon>
        <taxon>Sedimenticolaceae</taxon>
        <taxon>Sedimenticola</taxon>
    </lineage>
</organism>
<evidence type="ECO:0000313" key="8">
    <source>
        <dbReference type="EMBL" id="HEB96083.1"/>
    </source>
</evidence>
<dbReference type="Pfam" id="PF04138">
    <property type="entry name" value="GtrA_DPMS_TM"/>
    <property type="match status" value="1"/>
</dbReference>
<dbReference type="GO" id="GO:0005886">
    <property type="term" value="C:plasma membrane"/>
    <property type="evidence" value="ECO:0007669"/>
    <property type="project" value="TreeGrafter"/>
</dbReference>
<dbReference type="InterPro" id="IPR007267">
    <property type="entry name" value="GtrA_DPMS_TM"/>
</dbReference>
<dbReference type="EMBL" id="DRKP01000074">
    <property type="protein sequence ID" value="HEB96083.1"/>
    <property type="molecule type" value="Genomic_DNA"/>
</dbReference>
<comment type="caution">
    <text evidence="8">The sequence shown here is derived from an EMBL/GenBank/DDBJ whole genome shotgun (WGS) entry which is preliminary data.</text>
</comment>